<dbReference type="Pfam" id="PF02450">
    <property type="entry name" value="LCAT"/>
    <property type="match status" value="2"/>
</dbReference>
<evidence type="ECO:0000313" key="2">
    <source>
        <dbReference type="WBParaSite" id="ALUE_0002246601-mRNA-1"/>
    </source>
</evidence>
<proteinExistence type="predicted"/>
<keyword evidence="1" id="KW-1185">Reference proteome</keyword>
<dbReference type="AlphaFoldDB" id="A0A0M3IUN8"/>
<dbReference type="InterPro" id="IPR003386">
    <property type="entry name" value="LACT/PDAT_acylTrfase"/>
</dbReference>
<dbReference type="WBParaSite" id="ALUE_0002246601-mRNA-1">
    <property type="protein sequence ID" value="ALUE_0002246601-mRNA-1"/>
    <property type="gene ID" value="ALUE_0002246601"/>
</dbReference>
<dbReference type="Proteomes" id="UP000036681">
    <property type="component" value="Unplaced"/>
</dbReference>
<dbReference type="PANTHER" id="PTHR11440">
    <property type="entry name" value="LECITHIN-CHOLESTEROL ACYLTRANSFERASE-RELATED"/>
    <property type="match status" value="1"/>
</dbReference>
<reference evidence="2" key="1">
    <citation type="submission" date="2017-02" db="UniProtKB">
        <authorList>
            <consortium name="WormBaseParasite"/>
        </authorList>
    </citation>
    <scope>IDENTIFICATION</scope>
</reference>
<dbReference type="InterPro" id="IPR029058">
    <property type="entry name" value="AB_hydrolase_fold"/>
</dbReference>
<organism evidence="1 2">
    <name type="scientific">Ascaris lumbricoides</name>
    <name type="common">Giant roundworm</name>
    <dbReference type="NCBI Taxonomy" id="6252"/>
    <lineage>
        <taxon>Eukaryota</taxon>
        <taxon>Metazoa</taxon>
        <taxon>Ecdysozoa</taxon>
        <taxon>Nematoda</taxon>
        <taxon>Chromadorea</taxon>
        <taxon>Rhabditida</taxon>
        <taxon>Spirurina</taxon>
        <taxon>Ascaridomorpha</taxon>
        <taxon>Ascaridoidea</taxon>
        <taxon>Ascarididae</taxon>
        <taxon>Ascaris</taxon>
    </lineage>
</organism>
<dbReference type="SUPFAM" id="SSF53474">
    <property type="entry name" value="alpha/beta-Hydrolases"/>
    <property type="match status" value="1"/>
</dbReference>
<dbReference type="GO" id="GO:0006629">
    <property type="term" value="P:lipid metabolic process"/>
    <property type="evidence" value="ECO:0007669"/>
    <property type="project" value="InterPro"/>
</dbReference>
<name>A0A0M3IUN8_ASCLU</name>
<protein>
    <submittedName>
        <fullName evidence="2">Group XV phospholipase A2</fullName>
    </submittedName>
</protein>
<evidence type="ECO:0000313" key="1">
    <source>
        <dbReference type="Proteomes" id="UP000036681"/>
    </source>
</evidence>
<dbReference type="Gene3D" id="3.40.50.1820">
    <property type="entry name" value="alpha/beta hydrolase"/>
    <property type="match status" value="2"/>
</dbReference>
<accession>A0A0M3IUN8</accession>
<sequence length="366" mass="41371">LVYNATTGTTSNVPGVDTRIPGFGSTETVEWLDKSQASPGRYFTDIVDMLISFGYRRGKTLFGAPYDWRKAPSGLVYNATTGTTSNVPGVDTRIPGFGSTETVEWLDKSQASPGRYFTDIVDMLISFGYRRGKTLFGAPYDWRKAPNELTDMYLMLKSMIETTYRYNDNKRIVIVAHSMGNPLMLYFYNNFVGQDWKDKYIQAHISLAGAWGGASQIARLFASGYNMDHYRIILPPSKIRIMQRSFTSSAFLFPSYNLWNETEVFATTPNKNYSMANVKEFFFDMNYTDGWSQYQNTAYLLGKLEAPNVEVNLLLLCYLILNICGTSTNRVNYLRFATMTSGHCNIIVALGLTYSDPKKNTPLPPQ</sequence>
<dbReference type="GO" id="GO:0008374">
    <property type="term" value="F:O-acyltransferase activity"/>
    <property type="evidence" value="ECO:0007669"/>
    <property type="project" value="InterPro"/>
</dbReference>